<evidence type="ECO:0000313" key="2">
    <source>
        <dbReference type="Proteomes" id="UP000681967"/>
    </source>
</evidence>
<gene>
    <name evidence="1" type="ORF">BYL167_LOCUS77935</name>
</gene>
<comment type="caution">
    <text evidence="1">The sequence shown here is derived from an EMBL/GenBank/DDBJ whole genome shotgun (WGS) entry which is preliminary data.</text>
</comment>
<protein>
    <submittedName>
        <fullName evidence="1">Uncharacterized protein</fullName>
    </submittedName>
</protein>
<proteinExistence type="predicted"/>
<reference evidence="1" key="1">
    <citation type="submission" date="2021-02" db="EMBL/GenBank/DDBJ databases">
        <authorList>
            <person name="Nowell W R."/>
        </authorList>
    </citation>
    <scope>NUCLEOTIDE SEQUENCE</scope>
</reference>
<name>A0A8S3GXM4_9BILA</name>
<sequence>GLADDFGSVLFRILSNIAATPDLDDDFTIKKRALEARERRLILTQDDRYFNLVKALAPQRSSNEKTIFDVDVDYDAQKTY</sequence>
<dbReference type="Proteomes" id="UP000681967">
    <property type="component" value="Unassembled WGS sequence"/>
</dbReference>
<dbReference type="AlphaFoldDB" id="A0A8S3GXM4"/>
<dbReference type="EMBL" id="CAJOBH010285247">
    <property type="protein sequence ID" value="CAF5174354.1"/>
    <property type="molecule type" value="Genomic_DNA"/>
</dbReference>
<feature type="non-terminal residue" evidence="1">
    <location>
        <position position="1"/>
    </location>
</feature>
<evidence type="ECO:0000313" key="1">
    <source>
        <dbReference type="EMBL" id="CAF5174354.1"/>
    </source>
</evidence>
<organism evidence="1 2">
    <name type="scientific">Rotaria magnacalcarata</name>
    <dbReference type="NCBI Taxonomy" id="392030"/>
    <lineage>
        <taxon>Eukaryota</taxon>
        <taxon>Metazoa</taxon>
        <taxon>Spiralia</taxon>
        <taxon>Gnathifera</taxon>
        <taxon>Rotifera</taxon>
        <taxon>Eurotatoria</taxon>
        <taxon>Bdelloidea</taxon>
        <taxon>Philodinida</taxon>
        <taxon>Philodinidae</taxon>
        <taxon>Rotaria</taxon>
    </lineage>
</organism>
<accession>A0A8S3GXM4</accession>